<protein>
    <submittedName>
        <fullName evidence="1">Uncharacterized protein</fullName>
    </submittedName>
</protein>
<sequence>MVPAMVAKATRRWLAAFDLVPLPRMVVADGGTDMAGSLMEFMVGWETAVAAKLGGHIRRRGNSNRRV</sequence>
<name>M1NWA2_9CORY</name>
<organism evidence="1 2">
    <name type="scientific">Corynebacterium halotolerans YIM 70093 = DSM 44683</name>
    <dbReference type="NCBI Taxonomy" id="1121362"/>
    <lineage>
        <taxon>Bacteria</taxon>
        <taxon>Bacillati</taxon>
        <taxon>Actinomycetota</taxon>
        <taxon>Actinomycetes</taxon>
        <taxon>Mycobacteriales</taxon>
        <taxon>Corynebacteriaceae</taxon>
        <taxon>Corynebacterium</taxon>
    </lineage>
</organism>
<keyword evidence="2" id="KW-1185">Reference proteome</keyword>
<dbReference type="AlphaFoldDB" id="M1NWA2"/>
<reference evidence="1 2" key="1">
    <citation type="journal article" date="2012" name="Stand. Genomic Sci.">
        <title>Genome sequence of the halotolerant bacterium Corynebacterium halotolerans type strain YIM 70093(T) (= DSM 44683(T)).</title>
        <authorList>
            <person name="Ruckert C."/>
            <person name="Albersmeier A."/>
            <person name="Al-Dilaimi A."/>
            <person name="Niehaus K."/>
            <person name="Szczepanowski R."/>
            <person name="Kalinowski J."/>
        </authorList>
    </citation>
    <scope>NUCLEOTIDE SEQUENCE [LARGE SCALE GENOMIC DNA]</scope>
    <source>
        <strain evidence="1">YIM 70093</strain>
    </source>
</reference>
<dbReference type="STRING" id="1121362.A605_13855"/>
<dbReference type="KEGG" id="chn:A605_13855"/>
<gene>
    <name evidence="1" type="ORF">A605_13855</name>
</gene>
<dbReference type="EMBL" id="CP003697">
    <property type="protein sequence ID" value="AGF73767.1"/>
    <property type="molecule type" value="Genomic_DNA"/>
</dbReference>
<dbReference type="Proteomes" id="UP000011723">
    <property type="component" value="Chromosome"/>
</dbReference>
<evidence type="ECO:0000313" key="2">
    <source>
        <dbReference type="Proteomes" id="UP000011723"/>
    </source>
</evidence>
<accession>M1NWA2</accession>
<dbReference type="HOGENOM" id="CLU_2805169_0_0_11"/>
<proteinExistence type="predicted"/>
<evidence type="ECO:0000313" key="1">
    <source>
        <dbReference type="EMBL" id="AGF73767.1"/>
    </source>
</evidence>